<dbReference type="AlphaFoldDB" id="A0A5N4E5E7"/>
<dbReference type="Proteomes" id="UP000299084">
    <property type="component" value="Unassembled WGS sequence"/>
</dbReference>
<dbReference type="PANTHER" id="PTHR45915">
    <property type="entry name" value="TRANSCRIPTION INTERMEDIARY FACTOR"/>
    <property type="match status" value="1"/>
</dbReference>
<accession>A0A5N4E5E7</accession>
<proteinExistence type="predicted"/>
<gene>
    <name evidence="4" type="ORF">Cadr_000006859</name>
</gene>
<dbReference type="GO" id="GO:0005634">
    <property type="term" value="C:nucleus"/>
    <property type="evidence" value="ECO:0007669"/>
    <property type="project" value="UniProtKB-SubCell"/>
</dbReference>
<evidence type="ECO:0000313" key="4">
    <source>
        <dbReference type="EMBL" id="KAB1278688.1"/>
    </source>
</evidence>
<reference evidence="4 5" key="1">
    <citation type="journal article" date="2019" name="Mol. Ecol. Resour.">
        <title>Improving Illumina assemblies with Hi-C and long reads: an example with the North African dromedary.</title>
        <authorList>
            <person name="Elbers J.P."/>
            <person name="Rogers M.F."/>
            <person name="Perelman P.L."/>
            <person name="Proskuryakova A.A."/>
            <person name="Serdyukova N.A."/>
            <person name="Johnson W.E."/>
            <person name="Horin P."/>
            <person name="Corander J."/>
            <person name="Murphy D."/>
            <person name="Burger P.A."/>
        </authorList>
    </citation>
    <scope>NUCLEOTIDE SEQUENCE [LARGE SCALE GENOMIC DNA]</scope>
    <source>
        <strain evidence="4">Drom800</strain>
        <tissue evidence="4">Blood</tissue>
    </source>
</reference>
<evidence type="ECO:0000256" key="3">
    <source>
        <dbReference type="SAM" id="MobiDB-lite"/>
    </source>
</evidence>
<evidence type="ECO:0000256" key="2">
    <source>
        <dbReference type="SAM" id="Coils"/>
    </source>
</evidence>
<dbReference type="PANTHER" id="PTHR45915:SF1">
    <property type="entry name" value="BROMODOMAIN ADJACENT TO ZINC FINGER DOMAIN PROTEIN 2B"/>
    <property type="match status" value="1"/>
</dbReference>
<keyword evidence="5" id="KW-1185">Reference proteome</keyword>
<comment type="caution">
    <text evidence="4">The sequence shown here is derived from an EMBL/GenBank/DDBJ whole genome shotgun (WGS) entry which is preliminary data.</text>
</comment>
<feature type="region of interest" description="Disordered" evidence="3">
    <location>
        <begin position="44"/>
        <end position="79"/>
    </location>
</feature>
<comment type="subcellular location">
    <subcellularLocation>
        <location evidence="1">Nucleus</location>
    </subcellularLocation>
</comment>
<sequence length="220" mass="26031">MDISRDNFSFSAKIRVGDFYEARDGPQGMQWCLLKEEDIIPRIRSMEGRRGRPPNPDRQRAREESRMRRRKGRPPNVGSAEFLDNTDAKLLRKLQAQEIARQAAQIKLLRKLQKQEQARVAKEAKKQQAIMAAEEKRKQKEQIKIMKQQEKIKRIQQIRMEKELRAQQILEAKKKKKEEAANAKLLEAEKRIKERERRRQHTMLMKAMEARKKAEVSGCF</sequence>
<organism evidence="4 5">
    <name type="scientific">Camelus dromedarius</name>
    <name type="common">Dromedary</name>
    <name type="synonym">Arabian camel</name>
    <dbReference type="NCBI Taxonomy" id="9838"/>
    <lineage>
        <taxon>Eukaryota</taxon>
        <taxon>Metazoa</taxon>
        <taxon>Chordata</taxon>
        <taxon>Craniata</taxon>
        <taxon>Vertebrata</taxon>
        <taxon>Euteleostomi</taxon>
        <taxon>Mammalia</taxon>
        <taxon>Eutheria</taxon>
        <taxon>Laurasiatheria</taxon>
        <taxon>Artiodactyla</taxon>
        <taxon>Tylopoda</taxon>
        <taxon>Camelidae</taxon>
        <taxon>Camelus</taxon>
    </lineage>
</organism>
<feature type="coiled-coil region" evidence="2">
    <location>
        <begin position="131"/>
        <end position="198"/>
    </location>
</feature>
<dbReference type="GO" id="GO:0000785">
    <property type="term" value="C:chromatin"/>
    <property type="evidence" value="ECO:0007669"/>
    <property type="project" value="TreeGrafter"/>
</dbReference>
<name>A0A5N4E5E7_CAMDR</name>
<evidence type="ECO:0000256" key="1">
    <source>
        <dbReference type="ARBA" id="ARBA00004123"/>
    </source>
</evidence>
<evidence type="ECO:0000313" key="5">
    <source>
        <dbReference type="Proteomes" id="UP000299084"/>
    </source>
</evidence>
<protein>
    <submittedName>
        <fullName evidence="4">Bromodomain adjacent to zinc finger domain protein 2B</fullName>
    </submittedName>
</protein>
<dbReference type="EMBL" id="JWIN03000005">
    <property type="protein sequence ID" value="KAB1278688.1"/>
    <property type="molecule type" value="Genomic_DNA"/>
</dbReference>
<keyword evidence="2" id="KW-0175">Coiled coil</keyword>
<feature type="compositionally biased region" description="Basic and acidic residues" evidence="3">
    <location>
        <begin position="44"/>
        <end position="66"/>
    </location>
</feature>